<evidence type="ECO:0000256" key="13">
    <source>
        <dbReference type="ARBA" id="ARBA00023209"/>
    </source>
</evidence>
<proteinExistence type="inferred from homology"/>
<comment type="pathway">
    <text evidence="3">Phospholipid metabolism; phosphatidylglycerol biosynthesis; phosphatidylglycerol from CDP-diacylglycerol: step 1/2.</text>
</comment>
<evidence type="ECO:0000313" key="20">
    <source>
        <dbReference type="Proteomes" id="UP001208567"/>
    </source>
</evidence>
<reference evidence="19 20" key="1">
    <citation type="journal article" date="2024" name="Int. J. Syst. Evol. Microbiol.">
        <title>Clostridium omnivorum sp. nov., isolated from anoxic soil under the treatment of reductive soil disinfestation.</title>
        <authorList>
            <person name="Ueki A."/>
            <person name="Tonouchi A."/>
            <person name="Kaku N."/>
            <person name="Honma S."/>
            <person name="Ueki K."/>
        </authorList>
    </citation>
    <scope>NUCLEOTIDE SEQUENCE [LARGE SCALE GENOMIC DNA]</scope>
    <source>
        <strain evidence="19 20">E14</strain>
    </source>
</reference>
<keyword evidence="7" id="KW-0444">Lipid biosynthesis</keyword>
<keyword evidence="8 17" id="KW-0808">Transferase</keyword>
<dbReference type="PANTHER" id="PTHR14269">
    <property type="entry name" value="CDP-DIACYLGLYCEROL--GLYCEROL-3-PHOSPHATE 3-PHOSPHATIDYLTRANSFERASE-RELATED"/>
    <property type="match status" value="1"/>
</dbReference>
<dbReference type="NCBIfam" id="TIGR00560">
    <property type="entry name" value="pgsA"/>
    <property type="match status" value="1"/>
</dbReference>
<keyword evidence="12 18" id="KW-0472">Membrane</keyword>
<comment type="subcellular location">
    <subcellularLocation>
        <location evidence="2">Membrane</location>
        <topology evidence="2">Multi-pass membrane protein</topology>
    </subcellularLocation>
</comment>
<evidence type="ECO:0000256" key="18">
    <source>
        <dbReference type="SAM" id="Phobius"/>
    </source>
</evidence>
<evidence type="ECO:0000256" key="6">
    <source>
        <dbReference type="ARBA" id="ARBA00014944"/>
    </source>
</evidence>
<evidence type="ECO:0000256" key="10">
    <source>
        <dbReference type="ARBA" id="ARBA00022989"/>
    </source>
</evidence>
<dbReference type="PANTHER" id="PTHR14269:SF62">
    <property type="entry name" value="CDP-DIACYLGLYCEROL--GLYCEROL-3-PHOSPHATE 3-PHOSPHATIDYLTRANSFERASE 1, CHLOROPLASTIC"/>
    <property type="match status" value="1"/>
</dbReference>
<dbReference type="InterPro" id="IPR000462">
    <property type="entry name" value="CDP-OH_P_trans"/>
</dbReference>
<keyword evidence="9 18" id="KW-0812">Transmembrane</keyword>
<dbReference type="Pfam" id="PF01066">
    <property type="entry name" value="CDP-OH_P_transf"/>
    <property type="match status" value="1"/>
</dbReference>
<comment type="function">
    <text evidence="1">This protein catalyzes the committed step to the synthesis of the acidic phospholipids.</text>
</comment>
<evidence type="ECO:0000256" key="1">
    <source>
        <dbReference type="ARBA" id="ARBA00003973"/>
    </source>
</evidence>
<dbReference type="InterPro" id="IPR050324">
    <property type="entry name" value="CDP-alcohol_PTase-I"/>
</dbReference>
<organism evidence="19 20">
    <name type="scientific">Clostridium omnivorum</name>
    <dbReference type="NCBI Taxonomy" id="1604902"/>
    <lineage>
        <taxon>Bacteria</taxon>
        <taxon>Bacillati</taxon>
        <taxon>Bacillota</taxon>
        <taxon>Clostridia</taxon>
        <taxon>Eubacteriales</taxon>
        <taxon>Clostridiaceae</taxon>
        <taxon>Clostridium</taxon>
    </lineage>
</organism>
<feature type="transmembrane region" description="Helical" evidence="18">
    <location>
        <begin position="85"/>
        <end position="107"/>
    </location>
</feature>
<evidence type="ECO:0000256" key="2">
    <source>
        <dbReference type="ARBA" id="ARBA00004141"/>
    </source>
</evidence>
<dbReference type="Proteomes" id="UP001208567">
    <property type="component" value="Unassembled WGS sequence"/>
</dbReference>
<dbReference type="EMBL" id="BRXR01000001">
    <property type="protein sequence ID" value="GLC30358.1"/>
    <property type="molecule type" value="Genomic_DNA"/>
</dbReference>
<feature type="transmembrane region" description="Helical" evidence="18">
    <location>
        <begin position="12"/>
        <end position="40"/>
    </location>
</feature>
<evidence type="ECO:0000256" key="8">
    <source>
        <dbReference type="ARBA" id="ARBA00022679"/>
    </source>
</evidence>
<comment type="caution">
    <text evidence="19">The sequence shown here is derived from an EMBL/GenBank/DDBJ whole genome shotgun (WGS) entry which is preliminary data.</text>
</comment>
<evidence type="ECO:0000256" key="12">
    <source>
        <dbReference type="ARBA" id="ARBA00023136"/>
    </source>
</evidence>
<dbReference type="EC" id="2.7.8.5" evidence="5 16"/>
<feature type="transmembrane region" description="Helical" evidence="18">
    <location>
        <begin position="143"/>
        <end position="165"/>
    </location>
</feature>
<keyword evidence="20" id="KW-1185">Reference proteome</keyword>
<evidence type="ECO:0000256" key="5">
    <source>
        <dbReference type="ARBA" id="ARBA00013170"/>
    </source>
</evidence>
<dbReference type="InterPro" id="IPR043130">
    <property type="entry name" value="CDP-OH_PTrfase_TM_dom"/>
</dbReference>
<evidence type="ECO:0000256" key="4">
    <source>
        <dbReference type="ARBA" id="ARBA00010441"/>
    </source>
</evidence>
<evidence type="ECO:0000256" key="7">
    <source>
        <dbReference type="ARBA" id="ARBA00022516"/>
    </source>
</evidence>
<evidence type="ECO:0000256" key="11">
    <source>
        <dbReference type="ARBA" id="ARBA00023098"/>
    </source>
</evidence>
<dbReference type="PIRSF" id="PIRSF000847">
    <property type="entry name" value="Phos_ph_gly_syn"/>
    <property type="match status" value="1"/>
</dbReference>
<dbReference type="Gene3D" id="1.20.120.1760">
    <property type="match status" value="1"/>
</dbReference>
<name>A0ABQ5N577_9CLOT</name>
<dbReference type="PROSITE" id="PS00379">
    <property type="entry name" value="CDP_ALCOHOL_P_TRANSF"/>
    <property type="match status" value="1"/>
</dbReference>
<evidence type="ECO:0000256" key="15">
    <source>
        <dbReference type="ARBA" id="ARBA00048586"/>
    </source>
</evidence>
<sequence>MNVPNMITVFRLCLIPIFIFVFFSGIHNSLVFSIFIFLIAGASDVLDGHIARKYNIVTKVGTVLDPLADKLMLLTVLSCLTIKRYIPILVVAIVAGKDLFMILSGIFLYKKGVVIPSNIIGKISTLFFYISILIFTFNKTIGIYLLYISAICALVALVNYFIVYFKGKKTKK</sequence>
<evidence type="ECO:0000256" key="3">
    <source>
        <dbReference type="ARBA" id="ARBA00005042"/>
    </source>
</evidence>
<keyword evidence="13" id="KW-0594">Phospholipid biosynthesis</keyword>
<gene>
    <name evidence="19" type="primary">pgsA</name>
    <name evidence="19" type="ORF">bsdE14_17680</name>
</gene>
<dbReference type="RefSeq" id="WP_264849619.1">
    <property type="nucleotide sequence ID" value="NZ_BRXR01000001.1"/>
</dbReference>
<comment type="catalytic activity">
    <reaction evidence="15">
        <text>a CDP-1,2-diacyl-sn-glycerol + sn-glycerol 3-phosphate = a 1,2-diacyl-sn-glycero-3-phospho-(1'-sn-glycero-3'-phosphate) + CMP + H(+)</text>
        <dbReference type="Rhea" id="RHEA:12593"/>
        <dbReference type="ChEBI" id="CHEBI:15378"/>
        <dbReference type="ChEBI" id="CHEBI:57597"/>
        <dbReference type="ChEBI" id="CHEBI:58332"/>
        <dbReference type="ChEBI" id="CHEBI:60110"/>
        <dbReference type="ChEBI" id="CHEBI:60377"/>
        <dbReference type="EC" id="2.7.8.5"/>
    </reaction>
</comment>
<evidence type="ECO:0000256" key="14">
    <source>
        <dbReference type="ARBA" id="ARBA00023264"/>
    </source>
</evidence>
<dbReference type="InterPro" id="IPR004570">
    <property type="entry name" value="Phosphatidylglycerol_P_synth"/>
</dbReference>
<evidence type="ECO:0000256" key="16">
    <source>
        <dbReference type="NCBIfam" id="TIGR00560"/>
    </source>
</evidence>
<protein>
    <recommendedName>
        <fullName evidence="6 16">CDP-diacylglycerol--glycerol-3-phosphate 3-phosphatidyltransferase</fullName>
        <ecNumber evidence="5 16">2.7.8.5</ecNumber>
    </recommendedName>
</protein>
<keyword evidence="14" id="KW-1208">Phospholipid metabolism</keyword>
<evidence type="ECO:0000256" key="9">
    <source>
        <dbReference type="ARBA" id="ARBA00022692"/>
    </source>
</evidence>
<feature type="transmembrane region" description="Helical" evidence="18">
    <location>
        <begin position="119"/>
        <end position="137"/>
    </location>
</feature>
<keyword evidence="11" id="KW-0443">Lipid metabolism</keyword>
<evidence type="ECO:0000256" key="17">
    <source>
        <dbReference type="RuleBase" id="RU003750"/>
    </source>
</evidence>
<comment type="similarity">
    <text evidence="4 17">Belongs to the CDP-alcohol phosphatidyltransferase class-I family.</text>
</comment>
<evidence type="ECO:0000313" key="19">
    <source>
        <dbReference type="EMBL" id="GLC30358.1"/>
    </source>
</evidence>
<dbReference type="InterPro" id="IPR048254">
    <property type="entry name" value="CDP_ALCOHOL_P_TRANSF_CS"/>
</dbReference>
<keyword evidence="10 18" id="KW-1133">Transmembrane helix</keyword>
<accession>A0ABQ5N577</accession>